<gene>
    <name evidence="2" type="ORF">KUTeg_019247</name>
</gene>
<sequence>MSSPAKKMRKNWHVPSSEMAKKTFNPIRSIVDNMKITPNPDKEMIALSIGDPTVFGNLPIATEAEEAIIDQIKAKKYNGYNPSIVAEYTSNQTVKVTAADIILTGGCSQALDLCITVLANRGQNILVPRPGFSIYKTLAKSLGIEVKYYNLRVFSVPGWRLGWIVINDRNNALDEAALPDILKKTPQTFHDKTVSYVEVNSNLFYSRISKIPGLNPCFQYPNYFRVVLTVPRDKLEEACDRIQQFCQDHYCGNPQNGETNSYNGR</sequence>
<evidence type="ECO:0000259" key="1">
    <source>
        <dbReference type="Pfam" id="PF00155"/>
    </source>
</evidence>
<dbReference type="Proteomes" id="UP001217089">
    <property type="component" value="Unassembled WGS sequence"/>
</dbReference>
<dbReference type="SUPFAM" id="SSF53383">
    <property type="entry name" value="PLP-dependent transferases"/>
    <property type="match status" value="1"/>
</dbReference>
<accession>A0ABQ9EEJ7</accession>
<feature type="domain" description="Aminotransferase class I/classII large" evidence="1">
    <location>
        <begin position="43"/>
        <end position="152"/>
    </location>
</feature>
<name>A0ABQ9EEJ7_TEGGR</name>
<protein>
    <recommendedName>
        <fullName evidence="1">Aminotransferase class I/classII large domain-containing protein</fullName>
    </recommendedName>
</protein>
<dbReference type="Gene3D" id="3.40.640.10">
    <property type="entry name" value="Type I PLP-dependent aspartate aminotransferase-like (Major domain)"/>
    <property type="match status" value="1"/>
</dbReference>
<dbReference type="EMBL" id="JARBDR010000917">
    <property type="protein sequence ID" value="KAJ8302851.1"/>
    <property type="molecule type" value="Genomic_DNA"/>
</dbReference>
<dbReference type="Gene3D" id="3.90.1150.10">
    <property type="entry name" value="Aspartate Aminotransferase, domain 1"/>
    <property type="match status" value="2"/>
</dbReference>
<dbReference type="InterPro" id="IPR015422">
    <property type="entry name" value="PyrdxlP-dep_Trfase_small"/>
</dbReference>
<proteinExistence type="predicted"/>
<evidence type="ECO:0000313" key="3">
    <source>
        <dbReference type="Proteomes" id="UP001217089"/>
    </source>
</evidence>
<reference evidence="2 3" key="1">
    <citation type="submission" date="2022-12" db="EMBL/GenBank/DDBJ databases">
        <title>Chromosome-level genome of Tegillarca granosa.</title>
        <authorList>
            <person name="Kim J."/>
        </authorList>
    </citation>
    <scope>NUCLEOTIDE SEQUENCE [LARGE SCALE GENOMIC DNA]</scope>
    <source>
        <strain evidence="2">Teg-2019</strain>
        <tissue evidence="2">Adductor muscle</tissue>
    </source>
</reference>
<comment type="caution">
    <text evidence="2">The sequence shown here is derived from an EMBL/GenBank/DDBJ whole genome shotgun (WGS) entry which is preliminary data.</text>
</comment>
<dbReference type="PANTHER" id="PTHR45744">
    <property type="entry name" value="TYROSINE AMINOTRANSFERASE"/>
    <property type="match status" value="1"/>
</dbReference>
<dbReference type="InterPro" id="IPR015424">
    <property type="entry name" value="PyrdxlP-dep_Trfase"/>
</dbReference>
<keyword evidence="3" id="KW-1185">Reference proteome</keyword>
<evidence type="ECO:0000313" key="2">
    <source>
        <dbReference type="EMBL" id="KAJ8302851.1"/>
    </source>
</evidence>
<dbReference type="Pfam" id="PF00155">
    <property type="entry name" value="Aminotran_1_2"/>
    <property type="match status" value="1"/>
</dbReference>
<dbReference type="PANTHER" id="PTHR45744:SF2">
    <property type="entry name" value="TYROSINE AMINOTRANSFERASE"/>
    <property type="match status" value="1"/>
</dbReference>
<dbReference type="InterPro" id="IPR015421">
    <property type="entry name" value="PyrdxlP-dep_Trfase_major"/>
</dbReference>
<organism evidence="2 3">
    <name type="scientific">Tegillarca granosa</name>
    <name type="common">Malaysian cockle</name>
    <name type="synonym">Anadara granosa</name>
    <dbReference type="NCBI Taxonomy" id="220873"/>
    <lineage>
        <taxon>Eukaryota</taxon>
        <taxon>Metazoa</taxon>
        <taxon>Spiralia</taxon>
        <taxon>Lophotrochozoa</taxon>
        <taxon>Mollusca</taxon>
        <taxon>Bivalvia</taxon>
        <taxon>Autobranchia</taxon>
        <taxon>Pteriomorphia</taxon>
        <taxon>Arcoida</taxon>
        <taxon>Arcoidea</taxon>
        <taxon>Arcidae</taxon>
        <taxon>Tegillarca</taxon>
    </lineage>
</organism>
<dbReference type="InterPro" id="IPR004839">
    <property type="entry name" value="Aminotransferase_I/II_large"/>
</dbReference>